<accession>A0A7J6VQS6</accession>
<keyword evidence="2" id="KW-1185">Reference proteome</keyword>
<sequence length="68" mass="7867">MELVTHNNGNGSFLVNWPRLNNRGLSEATWSILPYTVLWVLWCIRNQVVFENGTFNLDSAVKQIKFTL</sequence>
<dbReference type="AlphaFoldDB" id="A0A7J6VQS6"/>
<organism evidence="1 2">
    <name type="scientific">Thalictrum thalictroides</name>
    <name type="common">Rue-anemone</name>
    <name type="synonym">Anemone thalictroides</name>
    <dbReference type="NCBI Taxonomy" id="46969"/>
    <lineage>
        <taxon>Eukaryota</taxon>
        <taxon>Viridiplantae</taxon>
        <taxon>Streptophyta</taxon>
        <taxon>Embryophyta</taxon>
        <taxon>Tracheophyta</taxon>
        <taxon>Spermatophyta</taxon>
        <taxon>Magnoliopsida</taxon>
        <taxon>Ranunculales</taxon>
        <taxon>Ranunculaceae</taxon>
        <taxon>Thalictroideae</taxon>
        <taxon>Thalictrum</taxon>
    </lineage>
</organism>
<gene>
    <name evidence="1" type="ORF">FRX31_023187</name>
</gene>
<evidence type="ECO:0000313" key="2">
    <source>
        <dbReference type="Proteomes" id="UP000554482"/>
    </source>
</evidence>
<comment type="caution">
    <text evidence="1">The sequence shown here is derived from an EMBL/GenBank/DDBJ whole genome shotgun (WGS) entry which is preliminary data.</text>
</comment>
<dbReference type="EMBL" id="JABWDY010028270">
    <property type="protein sequence ID" value="KAF5187223.1"/>
    <property type="molecule type" value="Genomic_DNA"/>
</dbReference>
<name>A0A7J6VQS6_THATH</name>
<dbReference type="Proteomes" id="UP000554482">
    <property type="component" value="Unassembled WGS sequence"/>
</dbReference>
<evidence type="ECO:0000313" key="1">
    <source>
        <dbReference type="EMBL" id="KAF5187223.1"/>
    </source>
</evidence>
<proteinExistence type="predicted"/>
<dbReference type="OrthoDB" id="696485at2759"/>
<protein>
    <submittedName>
        <fullName evidence="1">Uncharacterized protein</fullName>
    </submittedName>
</protein>
<reference evidence="1 2" key="1">
    <citation type="submission" date="2020-06" db="EMBL/GenBank/DDBJ databases">
        <title>Transcriptomic and genomic resources for Thalictrum thalictroides and T. hernandezii: Facilitating candidate gene discovery in an emerging model plant lineage.</title>
        <authorList>
            <person name="Arias T."/>
            <person name="Riano-Pachon D.M."/>
            <person name="Di Stilio V.S."/>
        </authorList>
    </citation>
    <scope>NUCLEOTIDE SEQUENCE [LARGE SCALE GENOMIC DNA]</scope>
    <source>
        <strain evidence="2">cv. WT478/WT964</strain>
        <tissue evidence="1">Leaves</tissue>
    </source>
</reference>